<dbReference type="EMBL" id="MFKF01000017">
    <property type="protein sequence ID" value="OGG57044.1"/>
    <property type="molecule type" value="Genomic_DNA"/>
</dbReference>
<evidence type="ECO:0008006" key="8">
    <source>
        <dbReference type="Google" id="ProtNLM"/>
    </source>
</evidence>
<gene>
    <name evidence="6" type="ORF">A3F84_05045</name>
</gene>
<dbReference type="InterPro" id="IPR005814">
    <property type="entry name" value="Aminotrans_3"/>
</dbReference>
<proteinExistence type="inferred from homology"/>
<dbReference type="InterPro" id="IPR015421">
    <property type="entry name" value="PyrdxlP-dep_Trfase_major"/>
</dbReference>
<evidence type="ECO:0000313" key="7">
    <source>
        <dbReference type="Proteomes" id="UP000178606"/>
    </source>
</evidence>
<dbReference type="GO" id="GO:0008483">
    <property type="term" value="F:transaminase activity"/>
    <property type="evidence" value="ECO:0007669"/>
    <property type="project" value="UniProtKB-KW"/>
</dbReference>
<keyword evidence="4 5" id="KW-0663">Pyridoxal phosphate</keyword>
<dbReference type="CDD" id="cd00610">
    <property type="entry name" value="OAT_like"/>
    <property type="match status" value="1"/>
</dbReference>
<keyword evidence="2" id="KW-0032">Aminotransferase</keyword>
<dbReference type="InterPro" id="IPR050103">
    <property type="entry name" value="Class-III_PLP-dep_AT"/>
</dbReference>
<comment type="cofactor">
    <cofactor evidence="1">
        <name>pyridoxal 5'-phosphate</name>
        <dbReference type="ChEBI" id="CHEBI:597326"/>
    </cofactor>
</comment>
<dbReference type="SUPFAM" id="SSF53383">
    <property type="entry name" value="PLP-dependent transferases"/>
    <property type="match status" value="1"/>
</dbReference>
<evidence type="ECO:0000256" key="1">
    <source>
        <dbReference type="ARBA" id="ARBA00001933"/>
    </source>
</evidence>
<reference evidence="6 7" key="1">
    <citation type="journal article" date="2016" name="Nat. Commun.">
        <title>Thousands of microbial genomes shed light on interconnected biogeochemical processes in an aquifer system.</title>
        <authorList>
            <person name="Anantharaman K."/>
            <person name="Brown C.T."/>
            <person name="Hug L.A."/>
            <person name="Sharon I."/>
            <person name="Castelle C.J."/>
            <person name="Probst A.J."/>
            <person name="Thomas B.C."/>
            <person name="Singh A."/>
            <person name="Wilkins M.J."/>
            <person name="Karaoz U."/>
            <person name="Brodie E.L."/>
            <person name="Williams K.H."/>
            <person name="Hubbard S.S."/>
            <person name="Banfield J.F."/>
        </authorList>
    </citation>
    <scope>NUCLEOTIDE SEQUENCE [LARGE SCALE GENOMIC DNA]</scope>
    <source>
        <strain evidence="7">RIFCSPLOWO2_12_FULL_64_10</strain>
    </source>
</reference>
<dbReference type="AlphaFoldDB" id="A0A1F6D6H9"/>
<dbReference type="FunFam" id="3.40.640.10:FF:000004">
    <property type="entry name" value="Acetylornithine aminotransferase"/>
    <property type="match status" value="1"/>
</dbReference>
<accession>A0A1F6D6H9</accession>
<dbReference type="Gene3D" id="3.40.640.10">
    <property type="entry name" value="Type I PLP-dependent aspartate aminotransferase-like (Major domain)"/>
    <property type="match status" value="1"/>
</dbReference>
<dbReference type="PANTHER" id="PTHR11986">
    <property type="entry name" value="AMINOTRANSFERASE CLASS III"/>
    <property type="match status" value="1"/>
</dbReference>
<evidence type="ECO:0000256" key="3">
    <source>
        <dbReference type="ARBA" id="ARBA00022679"/>
    </source>
</evidence>
<sequence>MAIMVKKSNVKGRLPGPRSKEYLEISARVEPRCTTQQAPVVWDHAEGIVVTDVDGNRYIDFTSGVLVTNVGHSHPKHVRAVQAAAARLMNCYDFPTPSRVELAERLVALAPENLDQAFMLTTGSEATEAAVRVAKRATGRHEVLSFYGAFHGRTYGAMSLAGKTGTKRQFGPTLPGCLYAPYATCYRCPFKMRPETCGFHCVDFIDDVVNAESTGDLGAMIVEPYQGAAGFVFPPEGYLTRLQEWCKAHDVLFILDEVQSSFGRTGKMFALEWEGLRPNLLCVGKGIGSGVPTAALLAESRLFASLGPGEMSSTTGGNPLSCAAGLAVLEIMEEERLTDNALKVGRMMLERLRRMAETVEALGDVRGRGLVIGLEFVEDRASRAPSEAITKEIVHRCCQAGLLVGRVGVHGNVIRVAPPLVITEEEAEEALDILEGVLRGL</sequence>
<dbReference type="GO" id="GO:0030170">
    <property type="term" value="F:pyridoxal phosphate binding"/>
    <property type="evidence" value="ECO:0007669"/>
    <property type="project" value="InterPro"/>
</dbReference>
<dbReference type="Pfam" id="PF00202">
    <property type="entry name" value="Aminotran_3"/>
    <property type="match status" value="1"/>
</dbReference>
<comment type="similarity">
    <text evidence="5">Belongs to the class-III pyridoxal-phosphate-dependent aminotransferase family.</text>
</comment>
<dbReference type="PANTHER" id="PTHR11986:SF79">
    <property type="entry name" value="ACETYLORNITHINE AMINOTRANSFERASE, MITOCHONDRIAL"/>
    <property type="match status" value="1"/>
</dbReference>
<evidence type="ECO:0000256" key="5">
    <source>
        <dbReference type="RuleBase" id="RU003560"/>
    </source>
</evidence>
<evidence type="ECO:0000313" key="6">
    <source>
        <dbReference type="EMBL" id="OGG57044.1"/>
    </source>
</evidence>
<keyword evidence="3" id="KW-0808">Transferase</keyword>
<dbReference type="InterPro" id="IPR015424">
    <property type="entry name" value="PyrdxlP-dep_Trfase"/>
</dbReference>
<organism evidence="6 7">
    <name type="scientific">Handelsmanbacteria sp. (strain RIFCSPLOWO2_12_FULL_64_10)</name>
    <dbReference type="NCBI Taxonomy" id="1817868"/>
    <lineage>
        <taxon>Bacteria</taxon>
        <taxon>Candidatus Handelsmaniibacteriota</taxon>
    </lineage>
</organism>
<protein>
    <recommendedName>
        <fullName evidence="8">4-aminobutyrate aminotransferase</fullName>
    </recommendedName>
</protein>
<dbReference type="PIRSF" id="PIRSF000521">
    <property type="entry name" value="Transaminase_4ab_Lys_Orn"/>
    <property type="match status" value="1"/>
</dbReference>
<dbReference type="GO" id="GO:0042802">
    <property type="term" value="F:identical protein binding"/>
    <property type="evidence" value="ECO:0007669"/>
    <property type="project" value="TreeGrafter"/>
</dbReference>
<dbReference type="Gene3D" id="3.90.1150.10">
    <property type="entry name" value="Aspartate Aminotransferase, domain 1"/>
    <property type="match status" value="1"/>
</dbReference>
<evidence type="ECO:0000256" key="4">
    <source>
        <dbReference type="ARBA" id="ARBA00022898"/>
    </source>
</evidence>
<dbReference type="InterPro" id="IPR015422">
    <property type="entry name" value="PyrdxlP-dep_Trfase_small"/>
</dbReference>
<evidence type="ECO:0000256" key="2">
    <source>
        <dbReference type="ARBA" id="ARBA00022576"/>
    </source>
</evidence>
<dbReference type="Proteomes" id="UP000178606">
    <property type="component" value="Unassembled WGS sequence"/>
</dbReference>
<name>A0A1F6D6H9_HANXR</name>
<comment type="caution">
    <text evidence="6">The sequence shown here is derived from an EMBL/GenBank/DDBJ whole genome shotgun (WGS) entry which is preliminary data.</text>
</comment>